<reference evidence="2" key="1">
    <citation type="submission" date="2018-11" db="EMBL/GenBank/DDBJ databases">
        <authorList>
            <consortium name="Pathogen Informatics"/>
        </authorList>
    </citation>
    <scope>NUCLEOTIDE SEQUENCE</scope>
</reference>
<organism evidence="2 3">
    <name type="scientific">Protopolystoma xenopodis</name>
    <dbReference type="NCBI Taxonomy" id="117903"/>
    <lineage>
        <taxon>Eukaryota</taxon>
        <taxon>Metazoa</taxon>
        <taxon>Spiralia</taxon>
        <taxon>Lophotrochozoa</taxon>
        <taxon>Platyhelminthes</taxon>
        <taxon>Monogenea</taxon>
        <taxon>Polyopisthocotylea</taxon>
        <taxon>Polystomatidea</taxon>
        <taxon>Polystomatidae</taxon>
        <taxon>Protopolystoma</taxon>
    </lineage>
</organism>
<feature type="compositionally biased region" description="Low complexity" evidence="1">
    <location>
        <begin position="130"/>
        <end position="139"/>
    </location>
</feature>
<accession>A0A448WMV6</accession>
<proteinExistence type="predicted"/>
<feature type="compositionally biased region" description="Low complexity" evidence="1">
    <location>
        <begin position="56"/>
        <end position="83"/>
    </location>
</feature>
<dbReference type="Proteomes" id="UP000784294">
    <property type="component" value="Unassembled WGS sequence"/>
</dbReference>
<feature type="compositionally biased region" description="Polar residues" evidence="1">
    <location>
        <begin position="92"/>
        <end position="103"/>
    </location>
</feature>
<keyword evidence="3" id="KW-1185">Reference proteome</keyword>
<protein>
    <submittedName>
        <fullName evidence="2">Uncharacterized protein</fullName>
    </submittedName>
</protein>
<feature type="region of interest" description="Disordered" evidence="1">
    <location>
        <begin position="56"/>
        <end position="141"/>
    </location>
</feature>
<dbReference type="EMBL" id="CAAALY010025949">
    <property type="protein sequence ID" value="VEL15793.1"/>
    <property type="molecule type" value="Genomic_DNA"/>
</dbReference>
<evidence type="ECO:0000313" key="2">
    <source>
        <dbReference type="EMBL" id="VEL15793.1"/>
    </source>
</evidence>
<dbReference type="AlphaFoldDB" id="A0A448WMV6"/>
<name>A0A448WMV6_9PLAT</name>
<evidence type="ECO:0000256" key="1">
    <source>
        <dbReference type="SAM" id="MobiDB-lite"/>
    </source>
</evidence>
<sequence>MENLFNLEVKDNVLYQIVHTQHQMIIKVECSGVYSINCKNSEEFLSTAGVPIAISSSGTSSSSHSQHAPTAAAPTTAAPTPTTIYLGYAPSTGVSEDSISASGQKKKRKRSPSPEPSEKKKRKANEKQQSNSSTSGSSNVQGKRIKKEVLYPFYLFISFNQSPRIIELFHCL</sequence>
<evidence type="ECO:0000313" key="3">
    <source>
        <dbReference type="Proteomes" id="UP000784294"/>
    </source>
</evidence>
<gene>
    <name evidence="2" type="ORF">PXEA_LOCUS9233</name>
</gene>
<comment type="caution">
    <text evidence="2">The sequence shown here is derived from an EMBL/GenBank/DDBJ whole genome shotgun (WGS) entry which is preliminary data.</text>
</comment>